<sequence length="161" mass="18340">MPQIAHFDLVSHWRLDAPVARVWRAITETEHWPRWWPGVVGVKRLNHGDESGVGRVQQITFRTGLGYRLHLMLEVTEVRREERLRAKAAGTLAGEGIWLMKQAAPDAGGHTDVTFVWRVTLPPGVLRWLAPVLGPVFRWNHRRVMRAGRMGLIQYLALMGG</sequence>
<dbReference type="Proteomes" id="UP001180536">
    <property type="component" value="Unassembled WGS sequence"/>
</dbReference>
<protein>
    <submittedName>
        <fullName evidence="1">Uncharacterized protein YndB with AHSA1/START domain</fullName>
    </submittedName>
</protein>
<gene>
    <name evidence="1" type="ORF">J2X16_002853</name>
</gene>
<keyword evidence="2" id="KW-1185">Reference proteome</keyword>
<dbReference type="InterPro" id="IPR019587">
    <property type="entry name" value="Polyketide_cyclase/dehydratase"/>
</dbReference>
<proteinExistence type="predicted"/>
<name>A0ABU1ZA47_9BURK</name>
<dbReference type="InterPro" id="IPR023393">
    <property type="entry name" value="START-like_dom_sf"/>
</dbReference>
<dbReference type="RefSeq" id="WP_310345766.1">
    <property type="nucleotide sequence ID" value="NZ_JAVDXQ010000004.1"/>
</dbReference>
<dbReference type="Gene3D" id="3.30.530.20">
    <property type="match status" value="1"/>
</dbReference>
<reference evidence="1 2" key="1">
    <citation type="submission" date="2023-07" db="EMBL/GenBank/DDBJ databases">
        <title>Sorghum-associated microbial communities from plants grown in Nebraska, USA.</title>
        <authorList>
            <person name="Schachtman D."/>
        </authorList>
    </citation>
    <scope>NUCLEOTIDE SEQUENCE [LARGE SCALE GENOMIC DNA]</scope>
    <source>
        <strain evidence="1 2">BE310</strain>
    </source>
</reference>
<dbReference type="SUPFAM" id="SSF55961">
    <property type="entry name" value="Bet v1-like"/>
    <property type="match status" value="1"/>
</dbReference>
<comment type="caution">
    <text evidence="1">The sequence shown here is derived from an EMBL/GenBank/DDBJ whole genome shotgun (WGS) entry which is preliminary data.</text>
</comment>
<evidence type="ECO:0000313" key="2">
    <source>
        <dbReference type="Proteomes" id="UP001180536"/>
    </source>
</evidence>
<accession>A0ABU1ZA47</accession>
<dbReference type="EMBL" id="JAVDXQ010000004">
    <property type="protein sequence ID" value="MDR7297504.1"/>
    <property type="molecule type" value="Genomic_DNA"/>
</dbReference>
<organism evidence="1 2">
    <name type="scientific">Pelomonas aquatica</name>
    <dbReference type="NCBI Taxonomy" id="431058"/>
    <lineage>
        <taxon>Bacteria</taxon>
        <taxon>Pseudomonadati</taxon>
        <taxon>Pseudomonadota</taxon>
        <taxon>Betaproteobacteria</taxon>
        <taxon>Burkholderiales</taxon>
        <taxon>Sphaerotilaceae</taxon>
        <taxon>Roseateles</taxon>
    </lineage>
</organism>
<dbReference type="Pfam" id="PF10604">
    <property type="entry name" value="Polyketide_cyc2"/>
    <property type="match status" value="1"/>
</dbReference>
<evidence type="ECO:0000313" key="1">
    <source>
        <dbReference type="EMBL" id="MDR7297504.1"/>
    </source>
</evidence>